<gene>
    <name evidence="7" type="ORF">UFOPK2195_00383</name>
</gene>
<accession>A0A6J6KIF5</accession>
<comment type="subcellular location">
    <subcellularLocation>
        <location evidence="1">Cell membrane</location>
        <topology evidence="1">Multi-pass membrane protein</topology>
    </subcellularLocation>
</comment>
<dbReference type="AlphaFoldDB" id="A0A6J6KIF5"/>
<feature type="transmembrane region" description="Helical" evidence="6">
    <location>
        <begin position="22"/>
        <end position="41"/>
    </location>
</feature>
<feature type="transmembrane region" description="Helical" evidence="6">
    <location>
        <begin position="397"/>
        <end position="419"/>
    </location>
</feature>
<feature type="transmembrane region" description="Helical" evidence="6">
    <location>
        <begin position="161"/>
        <end position="182"/>
    </location>
</feature>
<organism evidence="7">
    <name type="scientific">freshwater metagenome</name>
    <dbReference type="NCBI Taxonomy" id="449393"/>
    <lineage>
        <taxon>unclassified sequences</taxon>
        <taxon>metagenomes</taxon>
        <taxon>ecological metagenomes</taxon>
    </lineage>
</organism>
<protein>
    <submittedName>
        <fullName evidence="7">Unannotated protein</fullName>
    </submittedName>
</protein>
<reference evidence="7" key="1">
    <citation type="submission" date="2020-05" db="EMBL/GenBank/DDBJ databases">
        <authorList>
            <person name="Chiriac C."/>
            <person name="Salcher M."/>
            <person name="Ghai R."/>
            <person name="Kavagutti S V."/>
        </authorList>
    </citation>
    <scope>NUCLEOTIDE SEQUENCE</scope>
</reference>
<feature type="transmembrane region" description="Helical" evidence="6">
    <location>
        <begin position="309"/>
        <end position="327"/>
    </location>
</feature>
<feature type="transmembrane region" description="Helical" evidence="6">
    <location>
        <begin position="188"/>
        <end position="209"/>
    </location>
</feature>
<evidence type="ECO:0000256" key="2">
    <source>
        <dbReference type="ARBA" id="ARBA00022475"/>
    </source>
</evidence>
<feature type="transmembrane region" description="Helical" evidence="6">
    <location>
        <begin position="129"/>
        <end position="149"/>
    </location>
</feature>
<feature type="transmembrane region" description="Helical" evidence="6">
    <location>
        <begin position="229"/>
        <end position="250"/>
    </location>
</feature>
<keyword evidence="4 6" id="KW-1133">Transmembrane helix</keyword>
<feature type="transmembrane region" description="Helical" evidence="6">
    <location>
        <begin position="373"/>
        <end position="391"/>
    </location>
</feature>
<keyword evidence="2" id="KW-1003">Cell membrane</keyword>
<feature type="transmembrane region" description="Helical" evidence="6">
    <location>
        <begin position="53"/>
        <end position="74"/>
    </location>
</feature>
<evidence type="ECO:0000256" key="4">
    <source>
        <dbReference type="ARBA" id="ARBA00022989"/>
    </source>
</evidence>
<proteinExistence type="predicted"/>
<keyword evidence="5 6" id="KW-0472">Membrane</keyword>
<dbReference type="PANTHER" id="PTHR30250">
    <property type="entry name" value="PST FAMILY PREDICTED COLANIC ACID TRANSPORTER"/>
    <property type="match status" value="1"/>
</dbReference>
<keyword evidence="3 6" id="KW-0812">Transmembrane</keyword>
<dbReference type="GO" id="GO:0005886">
    <property type="term" value="C:plasma membrane"/>
    <property type="evidence" value="ECO:0007669"/>
    <property type="project" value="UniProtKB-SubCell"/>
</dbReference>
<evidence type="ECO:0000256" key="5">
    <source>
        <dbReference type="ARBA" id="ARBA00023136"/>
    </source>
</evidence>
<dbReference type="InterPro" id="IPR050833">
    <property type="entry name" value="Poly_Biosynth_Transport"/>
</dbReference>
<evidence type="ECO:0000256" key="6">
    <source>
        <dbReference type="SAM" id="Phobius"/>
    </source>
</evidence>
<feature type="transmembrane region" description="Helical" evidence="6">
    <location>
        <begin position="270"/>
        <end position="288"/>
    </location>
</feature>
<dbReference type="EMBL" id="CAEZWH010000049">
    <property type="protein sequence ID" value="CAB4649322.1"/>
    <property type="molecule type" value="Genomic_DNA"/>
</dbReference>
<evidence type="ECO:0000313" key="7">
    <source>
        <dbReference type="EMBL" id="CAB4649322.1"/>
    </source>
</evidence>
<evidence type="ECO:0000256" key="3">
    <source>
        <dbReference type="ARBA" id="ARBA00022692"/>
    </source>
</evidence>
<feature type="transmembrane region" description="Helical" evidence="6">
    <location>
        <begin position="347"/>
        <end position="366"/>
    </location>
</feature>
<name>A0A6J6KIF5_9ZZZZ</name>
<feature type="transmembrane region" description="Helical" evidence="6">
    <location>
        <begin position="95"/>
        <end position="117"/>
    </location>
</feature>
<evidence type="ECO:0000256" key="1">
    <source>
        <dbReference type="ARBA" id="ARBA00004651"/>
    </source>
</evidence>
<dbReference type="PANTHER" id="PTHR30250:SF11">
    <property type="entry name" value="O-ANTIGEN TRANSPORTER-RELATED"/>
    <property type="match status" value="1"/>
</dbReference>
<sequence>MSTAPISDNPTPQASKIALPEGTITVGIGLFIAGISAYIFFKIGQQALGQDGFKPIVAMWFIAFALAPGFFLPIEQEVSRAIAHRRALGQGGLLVIKRIAPLAVIILLILVVVIAIFSSSISTNMFEGYGIVTFCLVLTLVSYAPMHLARGICSGTGRFGAYGIIIGADGAVRVIGCAVLWLAGVTHVGPYAFMIGFSPIVGVVAVGLAGKLRVDDGPEATWSEVTPNLGWLLMGSLFAAALVNAGPITVDILGSSEPAEVVTRFGNAVIFARIPLFLFQAVQAALLPRLAKLAAQRNLSEFSRGFRQLMILVCGVGVVGTIGAFLVGPQVLDLVYQGGIDRRTMTLLALASAMYMVGLAIAQAVIALRGHAIVALGWFASFSGFVLIAWLSSNDLYLRVEMALVGSSLIAIVIFGAALRKLMASDAIFDPESILDAFAKRPLD</sequence>